<protein>
    <submittedName>
        <fullName evidence="4">Nitroreductase family protein</fullName>
    </submittedName>
</protein>
<feature type="domain" description="Nitroreductase" evidence="3">
    <location>
        <begin position="69"/>
        <end position="158"/>
    </location>
</feature>
<comment type="similarity">
    <text evidence="1">Belongs to the nitroreductase family.</text>
</comment>
<dbReference type="GO" id="GO:0016491">
    <property type="term" value="F:oxidoreductase activity"/>
    <property type="evidence" value="ECO:0007669"/>
    <property type="project" value="UniProtKB-KW"/>
</dbReference>
<dbReference type="Pfam" id="PF00881">
    <property type="entry name" value="Nitroreductase"/>
    <property type="match status" value="2"/>
</dbReference>
<dbReference type="AlphaFoldDB" id="A0AAW5JUA2"/>
<evidence type="ECO:0000313" key="4">
    <source>
        <dbReference type="EMBL" id="MCQ4771539.1"/>
    </source>
</evidence>
<dbReference type="InterPro" id="IPR000415">
    <property type="entry name" value="Nitroreductase-like"/>
</dbReference>
<accession>A0AAW5JUA2</accession>
<dbReference type="Proteomes" id="UP001204562">
    <property type="component" value="Unassembled WGS sequence"/>
</dbReference>
<gene>
    <name evidence="4" type="ORF">NE579_13920</name>
</gene>
<dbReference type="PANTHER" id="PTHR43673:SF10">
    <property type="entry name" value="NADH DEHYDROGENASE_NAD(P)H NITROREDUCTASE XCC3605-RELATED"/>
    <property type="match status" value="1"/>
</dbReference>
<evidence type="ECO:0000256" key="2">
    <source>
        <dbReference type="ARBA" id="ARBA00023002"/>
    </source>
</evidence>
<comment type="caution">
    <text evidence="4">The sequence shown here is derived from an EMBL/GenBank/DDBJ whole genome shotgun (WGS) entry which is preliminary data.</text>
</comment>
<keyword evidence="2" id="KW-0560">Oxidoreductase</keyword>
<name>A0AAW5JUA2_9FIRM</name>
<evidence type="ECO:0000313" key="5">
    <source>
        <dbReference type="Proteomes" id="UP001204562"/>
    </source>
</evidence>
<dbReference type="RefSeq" id="WP_256304689.1">
    <property type="nucleotide sequence ID" value="NZ_JANFYS010000034.1"/>
</dbReference>
<organism evidence="4 5">
    <name type="scientific">Intestinimonas massiliensis</name>
    <name type="common">ex Afouda et al. 2020</name>
    <dbReference type="NCBI Taxonomy" id="1673721"/>
    <lineage>
        <taxon>Bacteria</taxon>
        <taxon>Bacillati</taxon>
        <taxon>Bacillota</taxon>
        <taxon>Clostridia</taxon>
        <taxon>Eubacteriales</taxon>
        <taxon>Intestinimonas</taxon>
    </lineage>
</organism>
<dbReference type="PANTHER" id="PTHR43673">
    <property type="entry name" value="NAD(P)H NITROREDUCTASE YDGI-RELATED"/>
    <property type="match status" value="1"/>
</dbReference>
<dbReference type="EMBL" id="JANFYS010000034">
    <property type="protein sequence ID" value="MCQ4771539.1"/>
    <property type="molecule type" value="Genomic_DNA"/>
</dbReference>
<evidence type="ECO:0000259" key="3">
    <source>
        <dbReference type="Pfam" id="PF00881"/>
    </source>
</evidence>
<proteinExistence type="inferred from homology"/>
<dbReference type="InterPro" id="IPR029479">
    <property type="entry name" value="Nitroreductase"/>
</dbReference>
<dbReference type="SUPFAM" id="SSF55469">
    <property type="entry name" value="FMN-dependent nitroreductase-like"/>
    <property type="match status" value="1"/>
</dbReference>
<reference evidence="4" key="1">
    <citation type="submission" date="2022-06" db="EMBL/GenBank/DDBJ databases">
        <title>Isolation of gut microbiota from human fecal samples.</title>
        <authorList>
            <person name="Pamer E.G."/>
            <person name="Barat B."/>
            <person name="Waligurski E."/>
            <person name="Medina S."/>
            <person name="Paddock L."/>
            <person name="Mostad J."/>
        </authorList>
    </citation>
    <scope>NUCLEOTIDE SEQUENCE</scope>
    <source>
        <strain evidence="4">DFI.9.91</strain>
    </source>
</reference>
<dbReference type="Gene3D" id="3.40.109.10">
    <property type="entry name" value="NADH Oxidase"/>
    <property type="match status" value="1"/>
</dbReference>
<evidence type="ECO:0000256" key="1">
    <source>
        <dbReference type="ARBA" id="ARBA00007118"/>
    </source>
</evidence>
<sequence>MDVLECIRSRRSIRRFKPEKVGRSEIEQLIDCARWAPSWNNCKAVRYTAVENEAELKRIAETLVAPENVRIVGNAPLLLVLSIVKKRSGYERNGTTSTAKGSSWEMFDTGVASQNICLAAHAMGLGTCILASFDEDGVSRQVELPEDEEIIALVACGYPDGSPVPPRRKEVCEILRYRM</sequence>
<feature type="domain" description="Nitroreductase" evidence="3">
    <location>
        <begin position="7"/>
        <end position="61"/>
    </location>
</feature>